<dbReference type="Pfam" id="PF00005">
    <property type="entry name" value="ABC_tran"/>
    <property type="match status" value="1"/>
</dbReference>
<reference evidence="5" key="1">
    <citation type="submission" date="2014-05" db="EMBL/GenBank/DDBJ databases">
        <title>Key roles for freshwater Actinobacteria revealed by deep metagenomic sequencing.</title>
        <authorList>
            <person name="Ghai R."/>
            <person name="Mizuno C.M."/>
            <person name="Picazo A."/>
            <person name="Camacho A."/>
            <person name="Rodriguez-Valera F."/>
        </authorList>
    </citation>
    <scope>NUCLEOTIDE SEQUENCE</scope>
</reference>
<organism evidence="5">
    <name type="scientific">freshwater metagenome</name>
    <dbReference type="NCBI Taxonomy" id="449393"/>
    <lineage>
        <taxon>unclassified sequences</taxon>
        <taxon>metagenomes</taxon>
        <taxon>ecological metagenomes</taxon>
    </lineage>
</organism>
<evidence type="ECO:0000259" key="4">
    <source>
        <dbReference type="PROSITE" id="PS50893"/>
    </source>
</evidence>
<dbReference type="GO" id="GO:0055085">
    <property type="term" value="P:transmembrane transport"/>
    <property type="evidence" value="ECO:0007669"/>
    <property type="project" value="InterPro"/>
</dbReference>
<gene>
    <name evidence="5" type="ORF">GM50_12130</name>
</gene>
<sequence length="263" mass="28395">MSLPEVLRVSDVTVTRGPRTILGPVTFAISSGERWVILGPNGAGKSTLLNILATRSFPTSGTITVLEKEMGKVDLFELRTRIGLVGVGISEDIPYEEKVRDVVVTAAYAVLGRWNEDYDLWDESRAVALLTTFGVRDLADRLYGTLSEGEKKRVQISRALMADPELLLLDEPTAGLDVGGREDLLRRFSIFANDPAAPATVIVTHHIEEIPAGTTHALLLKDGVIAVSGPVHQVITSDHISAVFGVDVTVSHDGARFFARAQG</sequence>
<dbReference type="InterPro" id="IPR003439">
    <property type="entry name" value="ABC_transporter-like_ATP-bd"/>
</dbReference>
<keyword evidence="3" id="KW-0067">ATP-binding</keyword>
<dbReference type="PANTHER" id="PTHR43158:SF2">
    <property type="entry name" value="SKFA PEPTIDE EXPORT ATP-BINDING PROTEIN SKFE"/>
    <property type="match status" value="1"/>
</dbReference>
<dbReference type="InterPro" id="IPR003593">
    <property type="entry name" value="AAA+_ATPase"/>
</dbReference>
<dbReference type="AlphaFoldDB" id="A0A094QRH6"/>
<keyword evidence="1" id="KW-0813">Transport</keyword>
<proteinExistence type="predicted"/>
<evidence type="ECO:0000256" key="2">
    <source>
        <dbReference type="ARBA" id="ARBA00022741"/>
    </source>
</evidence>
<dbReference type="InterPro" id="IPR027417">
    <property type="entry name" value="P-loop_NTPase"/>
</dbReference>
<keyword evidence="2" id="KW-0547">Nucleotide-binding</keyword>
<dbReference type="SMART" id="SM00382">
    <property type="entry name" value="AAA"/>
    <property type="match status" value="1"/>
</dbReference>
<dbReference type="PANTHER" id="PTHR43158">
    <property type="entry name" value="SKFA PEPTIDE EXPORT ATP-BINDING PROTEIN SKFE"/>
    <property type="match status" value="1"/>
</dbReference>
<protein>
    <recommendedName>
        <fullName evidence="4">ABC transporter domain-containing protein</fullName>
    </recommendedName>
</protein>
<feature type="domain" description="ABC transporter" evidence="4">
    <location>
        <begin position="7"/>
        <end position="247"/>
    </location>
</feature>
<dbReference type="EMBL" id="JNSK01000046">
    <property type="protein sequence ID" value="KGA17271.1"/>
    <property type="molecule type" value="Genomic_DNA"/>
</dbReference>
<dbReference type="SUPFAM" id="SSF52540">
    <property type="entry name" value="P-loop containing nucleoside triphosphate hydrolases"/>
    <property type="match status" value="1"/>
</dbReference>
<dbReference type="Gene3D" id="3.40.50.300">
    <property type="entry name" value="P-loop containing nucleotide triphosphate hydrolases"/>
    <property type="match status" value="1"/>
</dbReference>
<dbReference type="GO" id="GO:0016020">
    <property type="term" value="C:membrane"/>
    <property type="evidence" value="ECO:0007669"/>
    <property type="project" value="InterPro"/>
</dbReference>
<dbReference type="InterPro" id="IPR015856">
    <property type="entry name" value="ABC_transpr_CbiO/EcfA_su"/>
</dbReference>
<comment type="caution">
    <text evidence="5">The sequence shown here is derived from an EMBL/GenBank/DDBJ whole genome shotgun (WGS) entry which is preliminary data.</text>
</comment>
<accession>A0A094QRH6</accession>
<dbReference type="PROSITE" id="PS50893">
    <property type="entry name" value="ABC_TRANSPORTER_2"/>
    <property type="match status" value="1"/>
</dbReference>
<evidence type="ECO:0000256" key="3">
    <source>
        <dbReference type="ARBA" id="ARBA00022840"/>
    </source>
</evidence>
<evidence type="ECO:0000313" key="5">
    <source>
        <dbReference type="EMBL" id="KGA17271.1"/>
    </source>
</evidence>
<dbReference type="GO" id="GO:0016887">
    <property type="term" value="F:ATP hydrolysis activity"/>
    <property type="evidence" value="ECO:0007669"/>
    <property type="project" value="InterPro"/>
</dbReference>
<evidence type="ECO:0000256" key="1">
    <source>
        <dbReference type="ARBA" id="ARBA00022448"/>
    </source>
</evidence>
<dbReference type="GO" id="GO:0005524">
    <property type="term" value="F:ATP binding"/>
    <property type="evidence" value="ECO:0007669"/>
    <property type="project" value="UniProtKB-KW"/>
</dbReference>
<name>A0A094QRH6_9ZZZZ</name>
<dbReference type="CDD" id="cd03225">
    <property type="entry name" value="ABC_cobalt_CbiO_domain1"/>
    <property type="match status" value="1"/>
</dbReference>